<keyword evidence="6 7" id="KW-0472">Membrane</keyword>
<evidence type="ECO:0000313" key="8">
    <source>
        <dbReference type="EMBL" id="SFV62412.1"/>
    </source>
</evidence>
<feature type="transmembrane region" description="Helical" evidence="7">
    <location>
        <begin position="277"/>
        <end position="294"/>
    </location>
</feature>
<sequence>MLRLSSKLRFAIKVSLSLTLSYVIPMAMGWAQPNTAAMTVMLIASAGAVSDGVSKGMIRVIGTVIGAIIGMILIALFPQERMIYLISMSLIVSMLSYLYYAYQGDSTVLMLSAMMVMMLFLNGVEDAFLYGVDRTYMTLFGILMYTFVGVFLWPVKPEKETLNDAPKGRMFVWLDPEYFKATLQLFLVFWFSVAFWIYFNPPAGFLVVMLATLLGLLTAFSPLKPSLLILLFSIGFAFAALMYTAVLPSLVYAWQLALFIFTYTFIAFYLINPKITIFFLIGMFTLGISNEMAYNFDVFLMTLLAFYMFLIILMFFYNFPFSSRPEHLFSLMKERFIKHSEALVVLEKDTKNRSFLDKFIYAYHTQQLKSSIIKMQLWGSKVDTKHFWQNTPEHIEAFSSSCLAYLKQETKLSNCYERMEKINWQCLKVNRF</sequence>
<reference evidence="8" key="1">
    <citation type="submission" date="2016-10" db="EMBL/GenBank/DDBJ databases">
        <authorList>
            <person name="de Groot N.N."/>
        </authorList>
    </citation>
    <scope>NUCLEOTIDE SEQUENCE</scope>
</reference>
<evidence type="ECO:0000256" key="2">
    <source>
        <dbReference type="ARBA" id="ARBA00022448"/>
    </source>
</evidence>
<keyword evidence="4 7" id="KW-0812">Transmembrane</keyword>
<accession>A0A1W1C9K6</accession>
<organism evidence="8">
    <name type="scientific">hydrothermal vent metagenome</name>
    <dbReference type="NCBI Taxonomy" id="652676"/>
    <lineage>
        <taxon>unclassified sequences</taxon>
        <taxon>metagenomes</taxon>
        <taxon>ecological metagenomes</taxon>
    </lineage>
</organism>
<dbReference type="EMBL" id="FPHF01000067">
    <property type="protein sequence ID" value="SFV62412.1"/>
    <property type="molecule type" value="Genomic_DNA"/>
</dbReference>
<dbReference type="Pfam" id="PF04632">
    <property type="entry name" value="FUSC"/>
    <property type="match status" value="1"/>
</dbReference>
<dbReference type="GO" id="GO:0005886">
    <property type="term" value="C:plasma membrane"/>
    <property type="evidence" value="ECO:0007669"/>
    <property type="project" value="UniProtKB-SubCell"/>
</dbReference>
<dbReference type="PANTHER" id="PTHR30509:SF9">
    <property type="entry name" value="MULTIDRUG RESISTANCE PROTEIN MDTO"/>
    <property type="match status" value="1"/>
</dbReference>
<feature type="transmembrane region" description="Helical" evidence="7">
    <location>
        <begin position="60"/>
        <end position="77"/>
    </location>
</feature>
<evidence type="ECO:0000256" key="7">
    <source>
        <dbReference type="SAM" id="Phobius"/>
    </source>
</evidence>
<evidence type="ECO:0000256" key="3">
    <source>
        <dbReference type="ARBA" id="ARBA00022475"/>
    </source>
</evidence>
<keyword evidence="3" id="KW-1003">Cell membrane</keyword>
<proteinExistence type="predicted"/>
<dbReference type="AlphaFoldDB" id="A0A1W1C9K6"/>
<feature type="transmembrane region" description="Helical" evidence="7">
    <location>
        <begin position="12"/>
        <end position="30"/>
    </location>
</feature>
<feature type="transmembrane region" description="Helical" evidence="7">
    <location>
        <begin position="136"/>
        <end position="156"/>
    </location>
</feature>
<evidence type="ECO:0008006" key="9">
    <source>
        <dbReference type="Google" id="ProtNLM"/>
    </source>
</evidence>
<feature type="transmembrane region" description="Helical" evidence="7">
    <location>
        <begin position="177"/>
        <end position="197"/>
    </location>
</feature>
<evidence type="ECO:0000256" key="1">
    <source>
        <dbReference type="ARBA" id="ARBA00004651"/>
    </source>
</evidence>
<evidence type="ECO:0000256" key="4">
    <source>
        <dbReference type="ARBA" id="ARBA00022692"/>
    </source>
</evidence>
<feature type="transmembrane region" description="Helical" evidence="7">
    <location>
        <begin position="300"/>
        <end position="319"/>
    </location>
</feature>
<comment type="subcellular location">
    <subcellularLocation>
        <location evidence="1">Cell membrane</location>
        <topology evidence="1">Multi-pass membrane protein</topology>
    </subcellularLocation>
</comment>
<name>A0A1W1C9K6_9ZZZZ</name>
<dbReference type="PANTHER" id="PTHR30509">
    <property type="entry name" value="P-HYDROXYBENZOIC ACID EFFLUX PUMP SUBUNIT-RELATED"/>
    <property type="match status" value="1"/>
</dbReference>
<feature type="transmembrane region" description="Helical" evidence="7">
    <location>
        <begin position="227"/>
        <end position="246"/>
    </location>
</feature>
<keyword evidence="5 7" id="KW-1133">Transmembrane helix</keyword>
<evidence type="ECO:0000256" key="5">
    <source>
        <dbReference type="ARBA" id="ARBA00022989"/>
    </source>
</evidence>
<protein>
    <recommendedName>
        <fullName evidence="9">FUSC family protein</fullName>
    </recommendedName>
</protein>
<feature type="transmembrane region" description="Helical" evidence="7">
    <location>
        <begin position="83"/>
        <end position="100"/>
    </location>
</feature>
<gene>
    <name evidence="8" type="ORF">MNB_SM-4-1775</name>
</gene>
<dbReference type="InterPro" id="IPR006726">
    <property type="entry name" value="PHBA_efflux_AaeB/fusaric-R"/>
</dbReference>
<keyword evidence="2" id="KW-0813">Transport</keyword>
<evidence type="ECO:0000256" key="6">
    <source>
        <dbReference type="ARBA" id="ARBA00023136"/>
    </source>
</evidence>
<dbReference type="GO" id="GO:0022857">
    <property type="term" value="F:transmembrane transporter activity"/>
    <property type="evidence" value="ECO:0007669"/>
    <property type="project" value="InterPro"/>
</dbReference>
<feature type="transmembrane region" description="Helical" evidence="7">
    <location>
        <begin position="107"/>
        <end position="124"/>
    </location>
</feature>
<feature type="transmembrane region" description="Helical" evidence="7">
    <location>
        <begin position="203"/>
        <end position="220"/>
    </location>
</feature>